<dbReference type="InterPro" id="IPR001387">
    <property type="entry name" value="Cro/C1-type_HTH"/>
</dbReference>
<dbReference type="Pfam" id="PF13443">
    <property type="entry name" value="HTH_26"/>
    <property type="match status" value="1"/>
</dbReference>
<gene>
    <name evidence="4" type="ORF">CLCOS_17820</name>
    <name evidence="2" type="ORF">WX73_02832</name>
    <name evidence="3" type="ORF">WX73_02850</name>
</gene>
<dbReference type="PROSITE" id="PS50943">
    <property type="entry name" value="HTH_CROC1"/>
    <property type="match status" value="1"/>
</dbReference>
<evidence type="ECO:0000313" key="3">
    <source>
        <dbReference type="EMBL" id="OAA86356.1"/>
    </source>
</evidence>
<proteinExistence type="predicted"/>
<dbReference type="EMBL" id="LROR01000039">
    <property type="protein sequence ID" value="OBR95077.1"/>
    <property type="molecule type" value="Genomic_DNA"/>
</dbReference>
<dbReference type="GO" id="GO:0003677">
    <property type="term" value="F:DNA binding"/>
    <property type="evidence" value="ECO:0007669"/>
    <property type="project" value="InterPro"/>
</dbReference>
<comment type="caution">
    <text evidence="3">The sequence shown here is derived from an EMBL/GenBank/DDBJ whole genome shotgun (WGS) entry which is preliminary data.</text>
</comment>
<evidence type="ECO:0000313" key="4">
    <source>
        <dbReference type="EMBL" id="OBR95077.1"/>
    </source>
</evidence>
<dbReference type="EMBL" id="LITQ01000044">
    <property type="protein sequence ID" value="OAA86338.1"/>
    <property type="molecule type" value="Genomic_DNA"/>
</dbReference>
<dbReference type="Proteomes" id="UP000093694">
    <property type="component" value="Unassembled WGS sequence"/>
</dbReference>
<evidence type="ECO:0000259" key="1">
    <source>
        <dbReference type="PROSITE" id="PS50943"/>
    </source>
</evidence>
<keyword evidence="6" id="KW-1185">Reference proteome</keyword>
<feature type="domain" description="HTH cro/C1-type" evidence="1">
    <location>
        <begin position="30"/>
        <end position="63"/>
    </location>
</feature>
<accession>A0A162KZI3</accession>
<name>A0A162KZI3_9CLOT</name>
<evidence type="ECO:0000313" key="5">
    <source>
        <dbReference type="Proteomes" id="UP000077384"/>
    </source>
</evidence>
<dbReference type="Proteomes" id="UP000077384">
    <property type="component" value="Unassembled WGS sequence"/>
</dbReference>
<sequence>MDTNINYKPFFKLLIDLNMKTSTLIKDGILSRSTLFKMKKNEYISLNILVKLCIALNCTLDNLVEIIRSN</sequence>
<reference evidence="3 5" key="1">
    <citation type="journal article" date="2015" name="Biotechnol. Bioeng.">
        <title>Genome sequence and phenotypic characterization of Caulobacter segnis.</title>
        <authorList>
            <person name="Patel S."/>
            <person name="Fletcher B."/>
            <person name="Scott D.C."/>
            <person name="Ely B."/>
        </authorList>
    </citation>
    <scope>NUCLEOTIDE SEQUENCE [LARGE SCALE GENOMIC DNA]</scope>
    <source>
        <strain evidence="3 5">PS02</strain>
    </source>
</reference>
<dbReference type="AlphaFoldDB" id="A0A162KZI3"/>
<dbReference type="SUPFAM" id="SSF47413">
    <property type="entry name" value="lambda repressor-like DNA-binding domains"/>
    <property type="match status" value="1"/>
</dbReference>
<dbReference type="RefSeq" id="WP_063602446.1">
    <property type="nucleotide sequence ID" value="NZ_LITQ01000044.1"/>
</dbReference>
<dbReference type="PATRIC" id="fig|1705578.3.peg.3115"/>
<evidence type="ECO:0000313" key="2">
    <source>
        <dbReference type="EMBL" id="OAA86338.1"/>
    </source>
</evidence>
<protein>
    <recommendedName>
        <fullName evidence="1">HTH cro/C1-type domain-containing protein</fullName>
    </recommendedName>
</protein>
<dbReference type="EMBL" id="LITQ01000044">
    <property type="protein sequence ID" value="OAA86356.1"/>
    <property type="molecule type" value="Genomic_DNA"/>
</dbReference>
<evidence type="ECO:0000313" key="6">
    <source>
        <dbReference type="Proteomes" id="UP000093694"/>
    </source>
</evidence>
<reference evidence="4 6" key="2">
    <citation type="journal article" date="2016" name="Front. Microbiol.">
        <title>Industrial Acetogenic Biocatalysts: A Comparative Metabolic and Genomic Analysis.</title>
        <authorList>
            <person name="Bengelsdorf F."/>
            <person name="Poehlein A."/>
            <person name="Sonja S."/>
            <person name="Erz C."/>
            <person name="Hummel T."/>
            <person name="Hoffmeister S."/>
            <person name="Daniel R."/>
            <person name="Durre P."/>
        </authorList>
    </citation>
    <scope>NUCLEOTIDE SEQUENCE [LARGE SCALE GENOMIC DNA]</scope>
    <source>
        <strain evidence="4 6">PTA-10522</strain>
    </source>
</reference>
<dbReference type="InterPro" id="IPR010982">
    <property type="entry name" value="Lambda_DNA-bd_dom_sf"/>
</dbReference>
<organism evidence="3 5">
    <name type="scientific">Clostridium coskatii</name>
    <dbReference type="NCBI Taxonomy" id="1705578"/>
    <lineage>
        <taxon>Bacteria</taxon>
        <taxon>Bacillati</taxon>
        <taxon>Bacillota</taxon>
        <taxon>Clostridia</taxon>
        <taxon>Eubacteriales</taxon>
        <taxon>Clostridiaceae</taxon>
        <taxon>Clostridium</taxon>
    </lineage>
</organism>